<feature type="binding site" evidence="8">
    <location>
        <position position="5"/>
    </location>
    <ligand>
        <name>Mg(2+)</name>
        <dbReference type="ChEBI" id="CHEBI:18420"/>
    </ligand>
</feature>
<dbReference type="InterPro" id="IPR022907">
    <property type="entry name" value="VapC_family"/>
</dbReference>
<accession>A0ABV2B2A9</accession>
<comment type="function">
    <text evidence="8">Toxic component of a toxin-antitoxin (TA) system. An RNase.</text>
</comment>
<protein>
    <recommendedName>
        <fullName evidence="8">Ribonuclease VapC</fullName>
        <shortName evidence="8">RNase VapC</shortName>
        <ecNumber evidence="8">3.1.-.-</ecNumber>
    </recommendedName>
    <alternativeName>
        <fullName evidence="8">Toxin VapC</fullName>
    </alternativeName>
</protein>
<name>A0ABV2B2A9_9GAMM</name>
<keyword evidence="11" id="KW-1185">Reference proteome</keyword>
<gene>
    <name evidence="8" type="primary">vapC</name>
    <name evidence="10" type="ORF">SADO_12278</name>
</gene>
<dbReference type="InterPro" id="IPR050556">
    <property type="entry name" value="Type_II_TA_system_RNase"/>
</dbReference>
<evidence type="ECO:0000256" key="7">
    <source>
        <dbReference type="ARBA" id="ARBA00038093"/>
    </source>
</evidence>
<comment type="similarity">
    <text evidence="7 8">Belongs to the PINc/VapC protein family.</text>
</comment>
<dbReference type="Proteomes" id="UP001460888">
    <property type="component" value="Unassembled WGS sequence"/>
</dbReference>
<dbReference type="HAMAP" id="MF_00265">
    <property type="entry name" value="VapC_Nob1"/>
    <property type="match status" value="1"/>
</dbReference>
<dbReference type="Gene3D" id="3.40.50.1010">
    <property type="entry name" value="5'-nuclease"/>
    <property type="match status" value="1"/>
</dbReference>
<dbReference type="EMBL" id="APND01000004">
    <property type="protein sequence ID" value="MES1930029.1"/>
    <property type="molecule type" value="Genomic_DNA"/>
</dbReference>
<evidence type="ECO:0000256" key="1">
    <source>
        <dbReference type="ARBA" id="ARBA00001946"/>
    </source>
</evidence>
<dbReference type="PANTHER" id="PTHR33653">
    <property type="entry name" value="RIBONUCLEASE VAPC2"/>
    <property type="match status" value="1"/>
</dbReference>
<dbReference type="EC" id="3.1.-.-" evidence="8"/>
<keyword evidence="4 8" id="KW-0479">Metal-binding</keyword>
<evidence type="ECO:0000313" key="11">
    <source>
        <dbReference type="Proteomes" id="UP001460888"/>
    </source>
</evidence>
<evidence type="ECO:0000256" key="8">
    <source>
        <dbReference type="HAMAP-Rule" id="MF_00265"/>
    </source>
</evidence>
<keyword evidence="5 8" id="KW-0378">Hydrolase</keyword>
<keyword evidence="6 8" id="KW-0460">Magnesium</keyword>
<evidence type="ECO:0000256" key="2">
    <source>
        <dbReference type="ARBA" id="ARBA00022649"/>
    </source>
</evidence>
<keyword evidence="2 8" id="KW-1277">Toxin-antitoxin system</keyword>
<dbReference type="InterPro" id="IPR029060">
    <property type="entry name" value="PIN-like_dom_sf"/>
</dbReference>
<dbReference type="CDD" id="cd18731">
    <property type="entry name" value="PIN_NgFitB-like"/>
    <property type="match status" value="1"/>
</dbReference>
<feature type="domain" description="PIN" evidence="9">
    <location>
        <begin position="2"/>
        <end position="127"/>
    </location>
</feature>
<dbReference type="InterPro" id="IPR002716">
    <property type="entry name" value="PIN_dom"/>
</dbReference>
<dbReference type="SUPFAM" id="SSF88723">
    <property type="entry name" value="PIN domain-like"/>
    <property type="match status" value="1"/>
</dbReference>
<dbReference type="Pfam" id="PF01850">
    <property type="entry name" value="PIN"/>
    <property type="match status" value="1"/>
</dbReference>
<comment type="caution">
    <text evidence="10">The sequence shown here is derived from an EMBL/GenBank/DDBJ whole genome shotgun (WGS) entry which is preliminary data.</text>
</comment>
<organism evidence="10 11">
    <name type="scientific">Salinisphaera dokdonensis CL-ES53</name>
    <dbReference type="NCBI Taxonomy" id="1304272"/>
    <lineage>
        <taxon>Bacteria</taxon>
        <taxon>Pseudomonadati</taxon>
        <taxon>Pseudomonadota</taxon>
        <taxon>Gammaproteobacteria</taxon>
        <taxon>Salinisphaerales</taxon>
        <taxon>Salinisphaeraceae</taxon>
        <taxon>Salinisphaera</taxon>
    </lineage>
</organism>
<evidence type="ECO:0000256" key="4">
    <source>
        <dbReference type="ARBA" id="ARBA00022723"/>
    </source>
</evidence>
<proteinExistence type="inferred from homology"/>
<evidence type="ECO:0000313" key="10">
    <source>
        <dbReference type="EMBL" id="MES1930029.1"/>
    </source>
</evidence>
<dbReference type="RefSeq" id="WP_353111854.1">
    <property type="nucleotide sequence ID" value="NZ_APND01000004.1"/>
</dbReference>
<evidence type="ECO:0000259" key="9">
    <source>
        <dbReference type="Pfam" id="PF01850"/>
    </source>
</evidence>
<feature type="binding site" evidence="8">
    <location>
        <position position="104"/>
    </location>
    <ligand>
        <name>Mg(2+)</name>
        <dbReference type="ChEBI" id="CHEBI:18420"/>
    </ligand>
</feature>
<dbReference type="PANTHER" id="PTHR33653:SF1">
    <property type="entry name" value="RIBONUCLEASE VAPC2"/>
    <property type="match status" value="1"/>
</dbReference>
<comment type="cofactor">
    <cofactor evidence="1 8">
        <name>Mg(2+)</name>
        <dbReference type="ChEBI" id="CHEBI:18420"/>
    </cofactor>
</comment>
<reference evidence="10 11" key="1">
    <citation type="submission" date="2013-03" db="EMBL/GenBank/DDBJ databases">
        <title>Salinisphaera dokdonensis CL-ES53 Genome Sequencing.</title>
        <authorList>
            <person name="Li C."/>
            <person name="Lai Q."/>
            <person name="Shao Z."/>
        </authorList>
    </citation>
    <scope>NUCLEOTIDE SEQUENCE [LARGE SCALE GENOMIC DNA]</scope>
    <source>
        <strain evidence="10 11">CL-ES53</strain>
    </source>
</reference>
<evidence type="ECO:0000256" key="5">
    <source>
        <dbReference type="ARBA" id="ARBA00022801"/>
    </source>
</evidence>
<evidence type="ECO:0000256" key="3">
    <source>
        <dbReference type="ARBA" id="ARBA00022722"/>
    </source>
</evidence>
<keyword evidence="3 8" id="KW-0540">Nuclease</keyword>
<keyword evidence="8" id="KW-0800">Toxin</keyword>
<evidence type="ECO:0000256" key="6">
    <source>
        <dbReference type="ARBA" id="ARBA00022842"/>
    </source>
</evidence>
<sequence>MIILDTDVVSEPMKPQANPLVTQWLDRQAPETLYLTVVNLAELLAGVEQMSVGQRQNDLRHGLTRLLRALFDQRILPFDQREAEVFAQMSATVRASGRVLPMADGQIAAIAATHGFSVATRDIEPFAAAGVPVINPWAE</sequence>